<dbReference type="InterPro" id="IPR039261">
    <property type="entry name" value="FNR_nucleotide-bd"/>
</dbReference>
<dbReference type="RefSeq" id="WP_253653247.1">
    <property type="nucleotide sequence ID" value="NZ_BAAAOE010000001.1"/>
</dbReference>
<feature type="domain" description="FAD-binding FR-type" evidence="1">
    <location>
        <begin position="1"/>
        <end position="134"/>
    </location>
</feature>
<name>A0ABT1GXA5_9NOCA</name>
<dbReference type="Pfam" id="PF04954">
    <property type="entry name" value="SIP"/>
    <property type="match status" value="1"/>
</dbReference>
<dbReference type="InterPro" id="IPR017938">
    <property type="entry name" value="Riboflavin_synthase-like_b-brl"/>
</dbReference>
<dbReference type="SUPFAM" id="SSF63380">
    <property type="entry name" value="Riboflavin synthase domain-like"/>
    <property type="match status" value="1"/>
</dbReference>
<dbReference type="PROSITE" id="PS51384">
    <property type="entry name" value="FAD_FR"/>
    <property type="match status" value="1"/>
</dbReference>
<accession>A0ABT1GXA5</accession>
<dbReference type="InterPro" id="IPR039374">
    <property type="entry name" value="SIP_fam"/>
</dbReference>
<dbReference type="Gene3D" id="3.40.50.80">
    <property type="entry name" value="Nucleotide-binding domain of ferredoxin-NADP reductase (FNR) module"/>
    <property type="match status" value="1"/>
</dbReference>
<evidence type="ECO:0000259" key="1">
    <source>
        <dbReference type="PROSITE" id="PS51384"/>
    </source>
</evidence>
<reference evidence="2 3" key="1">
    <citation type="submission" date="2022-06" db="EMBL/GenBank/DDBJ databases">
        <title>Genomic Encyclopedia of Archaeal and Bacterial Type Strains, Phase II (KMG-II): from individual species to whole genera.</title>
        <authorList>
            <person name="Goeker M."/>
        </authorList>
    </citation>
    <scope>NUCLEOTIDE SEQUENCE [LARGE SCALE GENOMIC DNA]</scope>
    <source>
        <strain evidence="2 3">DSM 45037</strain>
    </source>
</reference>
<evidence type="ECO:0000313" key="2">
    <source>
        <dbReference type="EMBL" id="MCP2159614.1"/>
    </source>
</evidence>
<comment type="caution">
    <text evidence="2">The sequence shown here is derived from an EMBL/GenBank/DDBJ whole genome shotgun (WGS) entry which is preliminary data.</text>
</comment>
<keyword evidence="3" id="KW-1185">Reference proteome</keyword>
<dbReference type="InterPro" id="IPR017927">
    <property type="entry name" value="FAD-bd_FR_type"/>
</dbReference>
<proteinExistence type="predicted"/>
<protein>
    <submittedName>
        <fullName evidence="2">NADPH-dependent ferric siderophore reductase, contains FAD-binding and SIP domains</fullName>
    </submittedName>
</protein>
<dbReference type="EMBL" id="JAMTCG010000002">
    <property type="protein sequence ID" value="MCP2159614.1"/>
    <property type="molecule type" value="Genomic_DNA"/>
</dbReference>
<dbReference type="InterPro" id="IPR013113">
    <property type="entry name" value="SIP_FAD-bd"/>
</dbReference>
<sequence length="292" mass="32162">MGTVFGAVVAVTDLSPRLRRLVFDVPKIDELRLPDAGDDAVGIYLPDEPHTAPRAMEYRDGTWAYHDVDSTPVGRNYTVRRRGPGPRQITVDFVLHDHGPATTFARDVRIGDQVVLAHARSWYRPGPGTDWSLLVADLAGLPALARIVEELPVGARATAVVEVLHPSDLDCLPARDDVDVVPVVGSGNGRCASELPRRVREFVHPAGRGYCWYAGECGATREVRKHLRTDHGFTADQFDIVGYWRVDSEAWDRRFAEIGEELVAVYTQALADGKGDKIASEEFDLALERAGL</sequence>
<dbReference type="Pfam" id="PF08021">
    <property type="entry name" value="FAD_binding_9"/>
    <property type="match status" value="1"/>
</dbReference>
<dbReference type="CDD" id="cd06193">
    <property type="entry name" value="siderophore_interacting"/>
    <property type="match status" value="1"/>
</dbReference>
<dbReference type="PANTHER" id="PTHR30157">
    <property type="entry name" value="FERRIC REDUCTASE, NADPH-DEPENDENT"/>
    <property type="match status" value="1"/>
</dbReference>
<dbReference type="InterPro" id="IPR007037">
    <property type="entry name" value="SIP_rossman_dom"/>
</dbReference>
<evidence type="ECO:0000313" key="3">
    <source>
        <dbReference type="Proteomes" id="UP001205740"/>
    </source>
</evidence>
<organism evidence="2 3">
    <name type="scientific">Williamsia serinedens</name>
    <dbReference type="NCBI Taxonomy" id="391736"/>
    <lineage>
        <taxon>Bacteria</taxon>
        <taxon>Bacillati</taxon>
        <taxon>Actinomycetota</taxon>
        <taxon>Actinomycetes</taxon>
        <taxon>Mycobacteriales</taxon>
        <taxon>Nocardiaceae</taxon>
        <taxon>Williamsia</taxon>
    </lineage>
</organism>
<dbReference type="PANTHER" id="PTHR30157:SF0">
    <property type="entry name" value="NADPH-DEPENDENT FERRIC-CHELATE REDUCTASE"/>
    <property type="match status" value="1"/>
</dbReference>
<dbReference type="Proteomes" id="UP001205740">
    <property type="component" value="Unassembled WGS sequence"/>
</dbReference>
<gene>
    <name evidence="2" type="ORF">LX12_000793</name>
</gene>
<dbReference type="Gene3D" id="2.40.30.10">
    <property type="entry name" value="Translation factors"/>
    <property type="match status" value="1"/>
</dbReference>